<sequence>MDRDTTINNSNNNNKSIHTRDASFSSYLRGAEGNLVLKPHALNLSEKTDQEGEISVFGAERYFSMMLEDDTPRVLVDYNNTSRACRQNQKQTKTSRPGTPSTCSEASWNSQTAFLPSRRRNHSQNKKKKKVNGKKIFSGFSCNGSCSDQKSIHVHEVNVGRGGRNPARDFRKKSFGYDHNPVKQSQPRFKAKDHELLHHYASFEGSQKQDHFAFANFATKEKKKAKQKEEEEEEPRKSLEVFGSQMMKGGGDIVAINLERRLPMLSWDAIPKAQSLSITSGNSEMIDEDTESDASSDLFEIENLPGTSQPLMFTKQACDGMSMASTSKYESTETSIDWSVVTASVISAAVSDCDEKKLVAANGGTPCNLTKITDQLQHQSLDSSLEIAKVTI</sequence>
<proteinExistence type="predicted"/>
<protein>
    <submittedName>
        <fullName evidence="2">Uncharacterized protein</fullName>
    </submittedName>
</protein>
<feature type="region of interest" description="Disordered" evidence="1">
    <location>
        <begin position="159"/>
        <end position="186"/>
    </location>
</feature>
<evidence type="ECO:0000313" key="3">
    <source>
        <dbReference type="Proteomes" id="UP001457282"/>
    </source>
</evidence>
<gene>
    <name evidence="2" type="ORF">M0R45_023255</name>
</gene>
<feature type="region of interest" description="Disordered" evidence="1">
    <location>
        <begin position="85"/>
        <end position="109"/>
    </location>
</feature>
<evidence type="ECO:0000313" key="2">
    <source>
        <dbReference type="EMBL" id="KAK9925999.1"/>
    </source>
</evidence>
<name>A0AAW1WPN4_RUBAR</name>
<evidence type="ECO:0000256" key="1">
    <source>
        <dbReference type="SAM" id="MobiDB-lite"/>
    </source>
</evidence>
<dbReference type="GO" id="GO:0009638">
    <property type="term" value="P:phototropism"/>
    <property type="evidence" value="ECO:0007669"/>
    <property type="project" value="InterPro"/>
</dbReference>
<dbReference type="Proteomes" id="UP001457282">
    <property type="component" value="Unassembled WGS sequence"/>
</dbReference>
<dbReference type="PANTHER" id="PTHR33781">
    <property type="entry name" value="PROTEIN PHYTOCHROME KINASE SUBSTRATE 1-RELATED"/>
    <property type="match status" value="1"/>
</dbReference>
<dbReference type="AlphaFoldDB" id="A0AAW1WPN4"/>
<accession>A0AAW1WPN4</accession>
<keyword evidence="3" id="KW-1185">Reference proteome</keyword>
<dbReference type="InterPro" id="IPR039615">
    <property type="entry name" value="PKS"/>
</dbReference>
<reference evidence="2 3" key="1">
    <citation type="journal article" date="2023" name="G3 (Bethesda)">
        <title>A chromosome-length genome assembly and annotation of blackberry (Rubus argutus, cv. 'Hillquist').</title>
        <authorList>
            <person name="Bruna T."/>
            <person name="Aryal R."/>
            <person name="Dudchenko O."/>
            <person name="Sargent D.J."/>
            <person name="Mead D."/>
            <person name="Buti M."/>
            <person name="Cavallini A."/>
            <person name="Hytonen T."/>
            <person name="Andres J."/>
            <person name="Pham M."/>
            <person name="Weisz D."/>
            <person name="Mascagni F."/>
            <person name="Usai G."/>
            <person name="Natali L."/>
            <person name="Bassil N."/>
            <person name="Fernandez G.E."/>
            <person name="Lomsadze A."/>
            <person name="Armour M."/>
            <person name="Olukolu B."/>
            <person name="Poorten T."/>
            <person name="Britton C."/>
            <person name="Davik J."/>
            <person name="Ashrafi H."/>
            <person name="Aiden E.L."/>
            <person name="Borodovsky M."/>
            <person name="Worthington M."/>
        </authorList>
    </citation>
    <scope>NUCLEOTIDE SEQUENCE [LARGE SCALE GENOMIC DNA]</scope>
    <source>
        <strain evidence="2">PI 553951</strain>
    </source>
</reference>
<comment type="caution">
    <text evidence="2">The sequence shown here is derived from an EMBL/GenBank/DDBJ whole genome shotgun (WGS) entry which is preliminary data.</text>
</comment>
<dbReference type="PANTHER" id="PTHR33781:SF3">
    <property type="entry name" value="PROTEIN PHYTOCHROME KINASE SUBSTRATE 3"/>
    <property type="match status" value="1"/>
</dbReference>
<organism evidence="2 3">
    <name type="scientific">Rubus argutus</name>
    <name type="common">Southern blackberry</name>
    <dbReference type="NCBI Taxonomy" id="59490"/>
    <lineage>
        <taxon>Eukaryota</taxon>
        <taxon>Viridiplantae</taxon>
        <taxon>Streptophyta</taxon>
        <taxon>Embryophyta</taxon>
        <taxon>Tracheophyta</taxon>
        <taxon>Spermatophyta</taxon>
        <taxon>Magnoliopsida</taxon>
        <taxon>eudicotyledons</taxon>
        <taxon>Gunneridae</taxon>
        <taxon>Pentapetalae</taxon>
        <taxon>rosids</taxon>
        <taxon>fabids</taxon>
        <taxon>Rosales</taxon>
        <taxon>Rosaceae</taxon>
        <taxon>Rosoideae</taxon>
        <taxon>Rosoideae incertae sedis</taxon>
        <taxon>Rubus</taxon>
    </lineage>
</organism>
<dbReference type="EMBL" id="JBEDUW010000005">
    <property type="protein sequence ID" value="KAK9925999.1"/>
    <property type="molecule type" value="Genomic_DNA"/>
</dbReference>